<dbReference type="EMBL" id="ADMH02002124">
    <property type="protein sequence ID" value="ETN58749.1"/>
    <property type="molecule type" value="Genomic_DNA"/>
</dbReference>
<dbReference type="HOGENOM" id="CLU_960489_0_0_1"/>
<reference evidence="3" key="3">
    <citation type="journal article" date="2013" name="Nucleic Acids Res.">
        <title>The genome of Anopheles darlingi, the main neotropical malaria vector.</title>
        <authorList>
            <person name="Marinotti O."/>
            <person name="Cerqueira G.C."/>
            <person name="de Almeida L.G."/>
            <person name="Ferro M.I."/>
            <person name="Loreto E.L."/>
            <person name="Zaha A."/>
            <person name="Teixeira S.M."/>
            <person name="Wespiser A.R."/>
            <person name="Almeida E Silva A."/>
            <person name="Schlindwein A.D."/>
            <person name="Pacheco A.C."/>
            <person name="Silva A.L."/>
            <person name="Graveley B.R."/>
            <person name="Walenz B.P."/>
            <person name="Lima Bde A."/>
            <person name="Ribeiro C.A."/>
            <person name="Nunes-Silva C.G."/>
            <person name="de Carvalho C.R."/>
            <person name="Soares C.M."/>
            <person name="de Menezes C.B."/>
            <person name="Matiolli C."/>
            <person name="Caffrey D."/>
            <person name="Araujo D.A."/>
            <person name="de Oliveira D.M."/>
            <person name="Golenbock D."/>
            <person name="Grisard E.C."/>
            <person name="Fantinatti-Garboggini F."/>
            <person name="de Carvalho F.M."/>
            <person name="Barcellos F.G."/>
            <person name="Prosdocimi F."/>
            <person name="May G."/>
            <person name="Azevedo Junior G.M."/>
            <person name="Guimaraes G.M."/>
            <person name="Goldman G.H."/>
            <person name="Padilha I.Q."/>
            <person name="Batista Jda S."/>
            <person name="Ferro J.A."/>
            <person name="Ribeiro J.M."/>
            <person name="Fietto J.L."/>
            <person name="Dabbas K.M."/>
            <person name="Cerdeira L."/>
            <person name="Agnez-Lima L.F."/>
            <person name="Brocchi M."/>
            <person name="de Carvalho M.O."/>
            <person name="Teixeira Mde M."/>
            <person name="Diniz Maia Mde M."/>
            <person name="Goldman M.H."/>
            <person name="Cruz Schneider M.P."/>
            <person name="Felipe M.S."/>
            <person name="Hungria M."/>
            <person name="Nicolas M.F."/>
            <person name="Pereira M."/>
            <person name="Montes M.A."/>
            <person name="Cantao M.E."/>
            <person name="Vincentz M."/>
            <person name="Rafael M.S."/>
            <person name="Silverman N."/>
            <person name="Stoco P.H."/>
            <person name="Souza R.C."/>
            <person name="Vicentini R."/>
            <person name="Gazzinelli R.T."/>
            <person name="Neves Rde O."/>
            <person name="Silva R."/>
            <person name="Astolfi-Filho S."/>
            <person name="Maciel T.E."/>
            <person name="Urmenyi T.P."/>
            <person name="Tadei W.P."/>
            <person name="Camargo E.P."/>
            <person name="de Vasconcelos A.T."/>
        </authorList>
    </citation>
    <scope>NUCLEOTIDE SEQUENCE</scope>
</reference>
<reference evidence="4" key="4">
    <citation type="submission" date="2015-06" db="UniProtKB">
        <authorList>
            <consortium name="EnsemblMetazoa"/>
        </authorList>
    </citation>
    <scope>IDENTIFICATION</scope>
</reference>
<evidence type="ECO:0008006" key="6">
    <source>
        <dbReference type="Google" id="ProtNLM"/>
    </source>
</evidence>
<feature type="region of interest" description="Disordered" evidence="1">
    <location>
        <begin position="108"/>
        <end position="150"/>
    </location>
</feature>
<reference evidence="3" key="2">
    <citation type="submission" date="2010-05" db="EMBL/GenBank/DDBJ databases">
        <authorList>
            <person name="Almeida L.G."/>
            <person name="Nicolas M.F."/>
            <person name="Souza R.C."/>
            <person name="Vasconcelos A.T.R."/>
        </authorList>
    </citation>
    <scope>NUCLEOTIDE SEQUENCE</scope>
</reference>
<gene>
    <name evidence="3" type="ORF">AND_009661</name>
</gene>
<proteinExistence type="predicted"/>
<organism evidence="3">
    <name type="scientific">Anopheles darlingi</name>
    <name type="common">Mosquito</name>
    <dbReference type="NCBI Taxonomy" id="43151"/>
    <lineage>
        <taxon>Eukaryota</taxon>
        <taxon>Metazoa</taxon>
        <taxon>Ecdysozoa</taxon>
        <taxon>Arthropoda</taxon>
        <taxon>Hexapoda</taxon>
        <taxon>Insecta</taxon>
        <taxon>Pterygota</taxon>
        <taxon>Neoptera</taxon>
        <taxon>Endopterygota</taxon>
        <taxon>Diptera</taxon>
        <taxon>Nematocera</taxon>
        <taxon>Culicoidea</taxon>
        <taxon>Culicidae</taxon>
        <taxon>Anophelinae</taxon>
        <taxon>Anopheles</taxon>
    </lineage>
</organism>
<evidence type="ECO:0000256" key="2">
    <source>
        <dbReference type="SAM" id="SignalP"/>
    </source>
</evidence>
<evidence type="ECO:0000313" key="4">
    <source>
        <dbReference type="EnsemblMetazoa" id="ADAC009661-PA"/>
    </source>
</evidence>
<protein>
    <recommendedName>
        <fullName evidence="6">Secreted protein</fullName>
    </recommendedName>
</protein>
<name>W5J7H6_ANODA</name>
<evidence type="ECO:0000313" key="5">
    <source>
        <dbReference type="Proteomes" id="UP000000673"/>
    </source>
</evidence>
<dbReference type="OMA" id="PVWEATR"/>
<reference evidence="3 5" key="1">
    <citation type="journal article" date="2010" name="BMC Genomics">
        <title>Combination of measures distinguishes pre-miRNAs from other stem-loops in the genome of the newly sequenced Anopheles darlingi.</title>
        <authorList>
            <person name="Mendes N.D."/>
            <person name="Freitas A.T."/>
            <person name="Vasconcelos A.T."/>
            <person name="Sagot M.F."/>
        </authorList>
    </citation>
    <scope>NUCLEOTIDE SEQUENCE</scope>
</reference>
<accession>W5J7H6</accession>
<feature type="compositionally biased region" description="Acidic residues" evidence="1">
    <location>
        <begin position="204"/>
        <end position="213"/>
    </location>
</feature>
<feature type="region of interest" description="Disordered" evidence="1">
    <location>
        <begin position="233"/>
        <end position="278"/>
    </location>
</feature>
<evidence type="ECO:0000256" key="1">
    <source>
        <dbReference type="SAM" id="MobiDB-lite"/>
    </source>
</evidence>
<feature type="chain" id="PRO_5010154997" description="Secreted protein" evidence="2">
    <location>
        <begin position="22"/>
        <end position="290"/>
    </location>
</feature>
<sequence>MERSWMKTLAIGLCWLLIVCADGADDQSITVDDIIRSVTAVRAQIGMTLKDRLAQQTAGNRIAAITRPQPPNGRVPGLSILFRGASSRNPTTATLTTNAYLPPLDAGGTSGLTSIPSSPGPESGMVRSDGFSTSTQTAPVHPVESPDPTSSLRANPIGIIFPSQQQLNQFNGQFARPWAGDAGWKLRQSTTTTPRVVDFVFPTDDTDDTDVEEPPPSMRLGVTEQNIRLGTISTTSTPEPAIPGVATEGAASQEPSTPGTTVDTIEEETTDSSEGLGNRIDQKVLLSLVG</sequence>
<feature type="signal peptide" evidence="2">
    <location>
        <begin position="1"/>
        <end position="21"/>
    </location>
</feature>
<feature type="region of interest" description="Disordered" evidence="1">
    <location>
        <begin position="200"/>
        <end position="219"/>
    </location>
</feature>
<evidence type="ECO:0000313" key="3">
    <source>
        <dbReference type="EMBL" id="ETN58749.1"/>
    </source>
</evidence>
<dbReference type="VEuPathDB" id="VectorBase:ADAC009661"/>
<dbReference type="EnsemblMetazoa" id="ADAC009661-RA">
    <property type="protein sequence ID" value="ADAC009661-PA"/>
    <property type="gene ID" value="ADAC009661"/>
</dbReference>
<keyword evidence="5" id="KW-1185">Reference proteome</keyword>
<keyword evidence="2" id="KW-0732">Signal</keyword>
<dbReference type="Proteomes" id="UP000000673">
    <property type="component" value="Unassembled WGS sequence"/>
</dbReference>
<dbReference type="AlphaFoldDB" id="W5J7H6"/>